<dbReference type="EMBL" id="JASCZI010272554">
    <property type="protein sequence ID" value="MED6222722.1"/>
    <property type="molecule type" value="Genomic_DNA"/>
</dbReference>
<evidence type="ECO:0000313" key="2">
    <source>
        <dbReference type="EMBL" id="MED6222722.1"/>
    </source>
</evidence>
<protein>
    <submittedName>
        <fullName evidence="2">Uncharacterized protein</fullName>
    </submittedName>
</protein>
<feature type="compositionally biased region" description="Basic and acidic residues" evidence="1">
    <location>
        <begin position="141"/>
        <end position="151"/>
    </location>
</feature>
<proteinExistence type="predicted"/>
<gene>
    <name evidence="2" type="ORF">PIB30_067075</name>
</gene>
<comment type="caution">
    <text evidence="2">The sequence shown here is derived from an EMBL/GenBank/DDBJ whole genome shotgun (WGS) entry which is preliminary data.</text>
</comment>
<evidence type="ECO:0000313" key="3">
    <source>
        <dbReference type="Proteomes" id="UP001341840"/>
    </source>
</evidence>
<name>A0ABU6ZL95_9FABA</name>
<feature type="region of interest" description="Disordered" evidence="1">
    <location>
        <begin position="68"/>
        <end position="98"/>
    </location>
</feature>
<sequence>MIDTSSGGALMNKTPEEAWEMIEIVADANQHFNTRAKVKGVYEIAPSESTMLAKSLVDIVATLKEIKEGQQPLPNPKGGLNALNDKPESEEDAATTNDKKAVQQLCEMLIEVTDTEERDTGEIFDFYEEFDSDYKEEEVEEGKSAEGRGTDTETQNLQRETLSINTVSDNKKNEEELPIKCEDPGPCLVTCRIKGFEIPGCLCDPRAC</sequence>
<keyword evidence="3" id="KW-1185">Reference proteome</keyword>
<evidence type="ECO:0000256" key="1">
    <source>
        <dbReference type="SAM" id="MobiDB-lite"/>
    </source>
</evidence>
<dbReference type="Proteomes" id="UP001341840">
    <property type="component" value="Unassembled WGS sequence"/>
</dbReference>
<feature type="region of interest" description="Disordered" evidence="1">
    <location>
        <begin position="133"/>
        <end position="158"/>
    </location>
</feature>
<accession>A0ABU6ZL95</accession>
<organism evidence="2 3">
    <name type="scientific">Stylosanthes scabra</name>
    <dbReference type="NCBI Taxonomy" id="79078"/>
    <lineage>
        <taxon>Eukaryota</taxon>
        <taxon>Viridiplantae</taxon>
        <taxon>Streptophyta</taxon>
        <taxon>Embryophyta</taxon>
        <taxon>Tracheophyta</taxon>
        <taxon>Spermatophyta</taxon>
        <taxon>Magnoliopsida</taxon>
        <taxon>eudicotyledons</taxon>
        <taxon>Gunneridae</taxon>
        <taxon>Pentapetalae</taxon>
        <taxon>rosids</taxon>
        <taxon>fabids</taxon>
        <taxon>Fabales</taxon>
        <taxon>Fabaceae</taxon>
        <taxon>Papilionoideae</taxon>
        <taxon>50 kb inversion clade</taxon>
        <taxon>dalbergioids sensu lato</taxon>
        <taxon>Dalbergieae</taxon>
        <taxon>Pterocarpus clade</taxon>
        <taxon>Stylosanthes</taxon>
    </lineage>
</organism>
<reference evidence="2 3" key="1">
    <citation type="journal article" date="2023" name="Plants (Basel)">
        <title>Bridging the Gap: Combining Genomics and Transcriptomics Approaches to Understand Stylosanthes scabra, an Orphan Legume from the Brazilian Caatinga.</title>
        <authorList>
            <person name="Ferreira-Neto J.R.C."/>
            <person name="da Silva M.D."/>
            <person name="Binneck E."/>
            <person name="de Melo N.F."/>
            <person name="da Silva R.H."/>
            <person name="de Melo A.L.T.M."/>
            <person name="Pandolfi V."/>
            <person name="Bustamante F.O."/>
            <person name="Brasileiro-Vidal A.C."/>
            <person name="Benko-Iseppon A.M."/>
        </authorList>
    </citation>
    <scope>NUCLEOTIDE SEQUENCE [LARGE SCALE GENOMIC DNA]</scope>
    <source>
        <tissue evidence="2">Leaves</tissue>
    </source>
</reference>